<dbReference type="SUPFAM" id="SSF49764">
    <property type="entry name" value="HSP20-like chaperones"/>
    <property type="match status" value="1"/>
</dbReference>
<dbReference type="InterPro" id="IPR008978">
    <property type="entry name" value="HSP20-like_chaperone"/>
</dbReference>
<proteinExistence type="inferred from homology"/>
<feature type="compositionally biased region" description="Basic residues" evidence="2">
    <location>
        <begin position="81"/>
        <end position="92"/>
    </location>
</feature>
<keyword evidence="5" id="KW-1185">Reference proteome</keyword>
<feature type="region of interest" description="Disordered" evidence="2">
    <location>
        <begin position="197"/>
        <end position="226"/>
    </location>
</feature>
<sequence>MPFYQVSPGFGGDCQVRNQGRRHRFHHHPHHHGPPPPPHMRHVSGRRGPRSMMPANKDTNESPSEESKCAESNSFSDSNQHPHHKHHHHHHGPPPPPPHMRGPMFGRRGRRFSNVPRKSPEETKTEQPEGSKSPEHDGNLHIPFWGNGPHRHSSPPAGPSHFHRRHRHRHRNHHLHKKMMLLSLLQGQQHAMDKFEQSHNNGSENFKSGAARKTSHPAPPSAPPSAPTIMQVPQQWHVEETETSLIVSIDVAGFRLEDLELKVEHGVLALFGQRINSLGDIFELNRTKMLDPTMFDEAGIEARCDNQEDGATSILSITIPKKEYIRQQDTIPIRRRVSEESNPEDLEPATTVVTAIPSEKDLTENTSSDRLEESIVFVPEAEIIEEESLDQVQVETVDEDSVEDASIAREQLPRSATTSQSVTSSDTTQSWEDLNMDGKE</sequence>
<reference evidence="4" key="1">
    <citation type="submission" date="2023-08" db="EMBL/GenBank/DDBJ databases">
        <authorList>
            <person name="Audoor S."/>
            <person name="Bilcke G."/>
        </authorList>
    </citation>
    <scope>NUCLEOTIDE SEQUENCE</scope>
</reference>
<evidence type="ECO:0000256" key="2">
    <source>
        <dbReference type="SAM" id="MobiDB-lite"/>
    </source>
</evidence>
<dbReference type="Proteomes" id="UP001295423">
    <property type="component" value="Unassembled WGS sequence"/>
</dbReference>
<feature type="compositionally biased region" description="Low complexity" evidence="2">
    <location>
        <begin position="417"/>
        <end position="430"/>
    </location>
</feature>
<dbReference type="Gene3D" id="2.60.40.790">
    <property type="match status" value="1"/>
</dbReference>
<evidence type="ECO:0000313" key="4">
    <source>
        <dbReference type="EMBL" id="CAJ1970077.1"/>
    </source>
</evidence>
<dbReference type="InterPro" id="IPR002068">
    <property type="entry name" value="A-crystallin/Hsp20_dom"/>
</dbReference>
<organism evidence="4 5">
    <name type="scientific">Cylindrotheca closterium</name>
    <dbReference type="NCBI Taxonomy" id="2856"/>
    <lineage>
        <taxon>Eukaryota</taxon>
        <taxon>Sar</taxon>
        <taxon>Stramenopiles</taxon>
        <taxon>Ochrophyta</taxon>
        <taxon>Bacillariophyta</taxon>
        <taxon>Bacillariophyceae</taxon>
        <taxon>Bacillariophycidae</taxon>
        <taxon>Bacillariales</taxon>
        <taxon>Bacillariaceae</taxon>
        <taxon>Cylindrotheca</taxon>
    </lineage>
</organism>
<evidence type="ECO:0000256" key="1">
    <source>
        <dbReference type="PROSITE-ProRule" id="PRU00285"/>
    </source>
</evidence>
<evidence type="ECO:0000259" key="3">
    <source>
        <dbReference type="PROSITE" id="PS01031"/>
    </source>
</evidence>
<name>A0AAD2JPP4_9STRA</name>
<dbReference type="EMBL" id="CAKOGP040002458">
    <property type="protein sequence ID" value="CAJ1970077.1"/>
    <property type="molecule type" value="Genomic_DNA"/>
</dbReference>
<dbReference type="AlphaFoldDB" id="A0AAD2JPP4"/>
<feature type="domain" description="SHSP" evidence="3">
    <location>
        <begin position="225"/>
        <end position="336"/>
    </location>
</feature>
<gene>
    <name evidence="4" type="ORF">CYCCA115_LOCUS24100</name>
</gene>
<feature type="compositionally biased region" description="Pro residues" evidence="2">
    <location>
        <begin position="217"/>
        <end position="226"/>
    </location>
</feature>
<feature type="region of interest" description="Disordered" evidence="2">
    <location>
        <begin position="22"/>
        <end position="174"/>
    </location>
</feature>
<comment type="similarity">
    <text evidence="1">Belongs to the small heat shock protein (HSP20) family.</text>
</comment>
<feature type="region of interest" description="Disordered" evidence="2">
    <location>
        <begin position="387"/>
        <end position="440"/>
    </location>
</feature>
<evidence type="ECO:0000313" key="5">
    <source>
        <dbReference type="Proteomes" id="UP001295423"/>
    </source>
</evidence>
<feature type="compositionally biased region" description="Polar residues" evidence="2">
    <location>
        <begin position="70"/>
        <end position="79"/>
    </location>
</feature>
<feature type="compositionally biased region" description="Basic residues" evidence="2">
    <location>
        <begin position="22"/>
        <end position="49"/>
    </location>
</feature>
<feature type="compositionally biased region" description="Basic and acidic residues" evidence="2">
    <location>
        <begin position="118"/>
        <end position="139"/>
    </location>
</feature>
<feature type="compositionally biased region" description="Basic residues" evidence="2">
    <location>
        <begin position="161"/>
        <end position="174"/>
    </location>
</feature>
<accession>A0AAD2JPP4</accession>
<protein>
    <recommendedName>
        <fullName evidence="3">SHSP domain-containing protein</fullName>
    </recommendedName>
</protein>
<comment type="caution">
    <text evidence="4">The sequence shown here is derived from an EMBL/GenBank/DDBJ whole genome shotgun (WGS) entry which is preliminary data.</text>
</comment>
<dbReference type="CDD" id="cd06464">
    <property type="entry name" value="ACD_sHsps-like"/>
    <property type="match status" value="1"/>
</dbReference>
<dbReference type="PROSITE" id="PS01031">
    <property type="entry name" value="SHSP"/>
    <property type="match status" value="1"/>
</dbReference>